<reference evidence="2 3" key="1">
    <citation type="journal article" date="2021" name="Elife">
        <title>Chloroplast acquisition without the gene transfer in kleptoplastic sea slugs, Plakobranchus ocellatus.</title>
        <authorList>
            <person name="Maeda T."/>
            <person name="Takahashi S."/>
            <person name="Yoshida T."/>
            <person name="Shimamura S."/>
            <person name="Takaki Y."/>
            <person name="Nagai Y."/>
            <person name="Toyoda A."/>
            <person name="Suzuki Y."/>
            <person name="Arimoto A."/>
            <person name="Ishii H."/>
            <person name="Satoh N."/>
            <person name="Nishiyama T."/>
            <person name="Hasebe M."/>
            <person name="Maruyama T."/>
            <person name="Minagawa J."/>
            <person name="Obokata J."/>
            <person name="Shigenobu S."/>
        </authorList>
    </citation>
    <scope>NUCLEOTIDE SEQUENCE [LARGE SCALE GENOMIC DNA]</scope>
</reference>
<dbReference type="Proteomes" id="UP000735302">
    <property type="component" value="Unassembled WGS sequence"/>
</dbReference>
<evidence type="ECO:0000256" key="1">
    <source>
        <dbReference type="SAM" id="MobiDB-lite"/>
    </source>
</evidence>
<sequence>MPAGAGYSQAMRGPQGTTATARSLVSSIRHSCSPGQLPDSQSPCVCVSSMVRSFYFSLPRLLLLTGLTAVLD</sequence>
<keyword evidence="3" id="KW-1185">Reference proteome</keyword>
<name>A0AAV3ZLF7_9GAST</name>
<dbReference type="AlphaFoldDB" id="A0AAV3ZLF7"/>
<gene>
    <name evidence="2" type="ORF">PoB_002246000</name>
</gene>
<comment type="caution">
    <text evidence="2">The sequence shown here is derived from an EMBL/GenBank/DDBJ whole genome shotgun (WGS) entry which is preliminary data.</text>
</comment>
<evidence type="ECO:0000313" key="3">
    <source>
        <dbReference type="Proteomes" id="UP000735302"/>
    </source>
</evidence>
<accession>A0AAV3ZLF7</accession>
<feature type="region of interest" description="Disordered" evidence="1">
    <location>
        <begin position="1"/>
        <end position="22"/>
    </location>
</feature>
<protein>
    <submittedName>
        <fullName evidence="2">Uncharacterized protein</fullName>
    </submittedName>
</protein>
<organism evidence="2 3">
    <name type="scientific">Plakobranchus ocellatus</name>
    <dbReference type="NCBI Taxonomy" id="259542"/>
    <lineage>
        <taxon>Eukaryota</taxon>
        <taxon>Metazoa</taxon>
        <taxon>Spiralia</taxon>
        <taxon>Lophotrochozoa</taxon>
        <taxon>Mollusca</taxon>
        <taxon>Gastropoda</taxon>
        <taxon>Heterobranchia</taxon>
        <taxon>Euthyneura</taxon>
        <taxon>Panpulmonata</taxon>
        <taxon>Sacoglossa</taxon>
        <taxon>Placobranchoidea</taxon>
        <taxon>Plakobranchidae</taxon>
        <taxon>Plakobranchus</taxon>
    </lineage>
</organism>
<evidence type="ECO:0000313" key="2">
    <source>
        <dbReference type="EMBL" id="GFN95954.1"/>
    </source>
</evidence>
<dbReference type="EMBL" id="BLXT01002595">
    <property type="protein sequence ID" value="GFN95954.1"/>
    <property type="molecule type" value="Genomic_DNA"/>
</dbReference>
<proteinExistence type="predicted"/>